<evidence type="ECO:0000313" key="6">
    <source>
        <dbReference type="WBParaSite" id="EVEC_0001224401-mRNA-1"/>
    </source>
</evidence>
<dbReference type="EMBL" id="UXUI01012113">
    <property type="protein sequence ID" value="VDD96712.1"/>
    <property type="molecule type" value="Genomic_DNA"/>
</dbReference>
<proteinExistence type="predicted"/>
<dbReference type="Gene3D" id="3.80.10.10">
    <property type="entry name" value="Ribonuclease Inhibitor"/>
    <property type="match status" value="1"/>
</dbReference>
<name>A0A0N4VMR7_ENTVE</name>
<dbReference type="Proteomes" id="UP000274131">
    <property type="component" value="Unassembled WGS sequence"/>
</dbReference>
<dbReference type="WBParaSite" id="EVEC_0001224401-mRNA-1">
    <property type="protein sequence ID" value="EVEC_0001224401-mRNA-1"/>
    <property type="gene ID" value="EVEC_0001224401"/>
</dbReference>
<protein>
    <submittedName>
        <fullName evidence="6">LRRCT domain-containing protein</fullName>
    </submittedName>
</protein>
<evidence type="ECO:0000313" key="5">
    <source>
        <dbReference type="Proteomes" id="UP000274131"/>
    </source>
</evidence>
<dbReference type="InterPro" id="IPR052286">
    <property type="entry name" value="Wnt_signaling_inhibitor"/>
</dbReference>
<dbReference type="SUPFAM" id="SSF52058">
    <property type="entry name" value="L domain-like"/>
    <property type="match status" value="1"/>
</dbReference>
<keyword evidence="1" id="KW-0433">Leucine-rich repeat</keyword>
<sequence length="227" mass="26357">MPNLMILDLSNNEIVLHEEMIDFLSHTPRLHQLYLRRAFTAMNKDEKQLHLLMKINLFFYALQILDLSYNFFTTVPYNLPCPFPSLTELDLKQNYLQSFDIDTSCISKLRTLDISRYIAFKSNFSCLLKIENSIVLNNHFICDCNSSEYIYWIRNSTSIADKNSLLCYRAIPAQYKKAKLMEVPVEELNCTVADTATTNLAQFSFTTFLTATIGAFVLNHYHFQLVS</sequence>
<accession>A0A0N4VMR7</accession>
<dbReference type="GO" id="GO:0016020">
    <property type="term" value="C:membrane"/>
    <property type="evidence" value="ECO:0007669"/>
    <property type="project" value="TreeGrafter"/>
</dbReference>
<reference evidence="6" key="1">
    <citation type="submission" date="2017-02" db="UniProtKB">
        <authorList>
            <consortium name="WormBaseParasite"/>
        </authorList>
    </citation>
    <scope>IDENTIFICATION</scope>
</reference>
<reference evidence="4 5" key="2">
    <citation type="submission" date="2018-10" db="EMBL/GenBank/DDBJ databases">
        <authorList>
            <consortium name="Pathogen Informatics"/>
        </authorList>
    </citation>
    <scope>NUCLEOTIDE SEQUENCE [LARGE SCALE GENOMIC DNA]</scope>
</reference>
<evidence type="ECO:0000256" key="2">
    <source>
        <dbReference type="ARBA" id="ARBA00022729"/>
    </source>
</evidence>
<dbReference type="STRING" id="51028.A0A0N4VMR7"/>
<dbReference type="InterPro" id="IPR001611">
    <property type="entry name" value="Leu-rich_rpt"/>
</dbReference>
<keyword evidence="2" id="KW-0732">Signal</keyword>
<dbReference type="PANTHER" id="PTHR24364:SF18">
    <property type="entry name" value="LP06937P"/>
    <property type="match status" value="1"/>
</dbReference>
<gene>
    <name evidence="4" type="ORF">EVEC_LOCUS11463</name>
</gene>
<dbReference type="OrthoDB" id="1574204at2759"/>
<evidence type="ECO:0000313" key="4">
    <source>
        <dbReference type="EMBL" id="VDD96712.1"/>
    </source>
</evidence>
<dbReference type="InterPro" id="IPR032675">
    <property type="entry name" value="LRR_dom_sf"/>
</dbReference>
<dbReference type="PANTHER" id="PTHR24364">
    <property type="entry name" value="LP06937P"/>
    <property type="match status" value="1"/>
</dbReference>
<organism evidence="6">
    <name type="scientific">Enterobius vermicularis</name>
    <name type="common">Human pinworm</name>
    <dbReference type="NCBI Taxonomy" id="51028"/>
    <lineage>
        <taxon>Eukaryota</taxon>
        <taxon>Metazoa</taxon>
        <taxon>Ecdysozoa</taxon>
        <taxon>Nematoda</taxon>
        <taxon>Chromadorea</taxon>
        <taxon>Rhabditida</taxon>
        <taxon>Spirurina</taxon>
        <taxon>Oxyuridomorpha</taxon>
        <taxon>Oxyuroidea</taxon>
        <taxon>Oxyuridae</taxon>
        <taxon>Enterobius</taxon>
    </lineage>
</organism>
<evidence type="ECO:0000256" key="3">
    <source>
        <dbReference type="ARBA" id="ARBA00022737"/>
    </source>
</evidence>
<evidence type="ECO:0000256" key="1">
    <source>
        <dbReference type="ARBA" id="ARBA00022614"/>
    </source>
</evidence>
<keyword evidence="5" id="KW-1185">Reference proteome</keyword>
<keyword evidence="3" id="KW-0677">Repeat</keyword>
<dbReference type="AlphaFoldDB" id="A0A0N4VMR7"/>
<dbReference type="Pfam" id="PF00560">
    <property type="entry name" value="LRR_1"/>
    <property type="match status" value="1"/>
</dbReference>